<dbReference type="GO" id="GO:0009288">
    <property type="term" value="C:bacterial-type flagellum"/>
    <property type="evidence" value="ECO:0007669"/>
    <property type="project" value="UniProtKB-SubCell"/>
</dbReference>
<comment type="subcellular location">
    <subcellularLocation>
        <location evidence="4">Secreted</location>
    </subcellularLocation>
    <subcellularLocation>
        <location evidence="4">Bacterial flagellum</location>
    </subcellularLocation>
</comment>
<comment type="function">
    <text evidence="4">Flagellin is the subunit protein which polymerizes to form the filaments of bacterial flagella.</text>
</comment>
<dbReference type="Pfam" id="PF00700">
    <property type="entry name" value="Flagellin_C"/>
    <property type="match status" value="1"/>
</dbReference>
<dbReference type="Gene3D" id="3.30.70.2120">
    <property type="match status" value="1"/>
</dbReference>
<dbReference type="Gene3D" id="1.20.1330.10">
    <property type="entry name" value="f41 fragment of flagellin, N-terminal domain"/>
    <property type="match status" value="2"/>
</dbReference>
<sequence>MRIQHNIAALNSYRQLGSNNNTVAKNLEKLSSGYRINRAGDDAAGLAISEKMRAQITGLETASKNANDGISLVQTAEGALTEVHSMLNRMVELADQSANGTYQDAVDRENLQKEVASLKSEIDRISESTNFNGINLLDGSLAGNGTSANGLVGGTIGTFRAATKDLTGGDASATGTAVDYTKSDTFVVDGSEVTVDWSTLSSEDRAALQVDWTSNTSTETAKKAATIMQNAINSAIDKTNQETGNTISHVTVKNDGAKGFTMTSGLEGSGASSIGIKGTPTTDASVGGVVLGIADGASSTEVTSLATATSQLTINPANANGKFSMLVNGEAVEVDMSSSGLTSASTGDDVATALTTAITAALTKYDTAKGNTGDDAASGKVSATFNNKGQLEITNTSGRKIGFEDKDGGDYAKVLGISAEGKAVTGGGLTLQIGDSAADFNKLTVSVGNMSANSLGIGSIDIGTQAGAKSAIDKIKAAINTVSSTRGDLGAIQNRLEHTINNLGVTSENMTAAESRIRDVDMAKEMMDYTKNNILVQSSQAMLAQANQIPQGVLQLLK</sequence>
<evidence type="ECO:0000256" key="2">
    <source>
        <dbReference type="ARBA" id="ARBA00020110"/>
    </source>
</evidence>
<dbReference type="InterPro" id="IPR001492">
    <property type="entry name" value="Flagellin"/>
</dbReference>
<feature type="domain" description="Flagellin N-terminal" evidence="5">
    <location>
        <begin position="3"/>
        <end position="140"/>
    </location>
</feature>
<keyword evidence="3 4" id="KW-0975">Bacterial flagellum</keyword>
<dbReference type="InterPro" id="IPR046358">
    <property type="entry name" value="Flagellin_C"/>
</dbReference>
<dbReference type="GO" id="GO:0005198">
    <property type="term" value="F:structural molecule activity"/>
    <property type="evidence" value="ECO:0007669"/>
    <property type="project" value="UniProtKB-UniRule"/>
</dbReference>
<keyword evidence="7" id="KW-0969">Cilium</keyword>
<protein>
    <recommendedName>
        <fullName evidence="2 4">Flagellin</fullName>
    </recommendedName>
</protein>
<comment type="similarity">
    <text evidence="1 4">Belongs to the bacterial flagellin family.</text>
</comment>
<dbReference type="Proteomes" id="UP000237749">
    <property type="component" value="Unassembled WGS sequence"/>
</dbReference>
<dbReference type="Gene3D" id="6.10.10.10">
    <property type="entry name" value="Flagellar export chaperone, C-terminal domain"/>
    <property type="match status" value="1"/>
</dbReference>
<reference evidence="7 8" key="1">
    <citation type="submission" date="2018-02" db="EMBL/GenBank/DDBJ databases">
        <title>Genomic Encyclopedia of Archaeal and Bacterial Type Strains, Phase II (KMG-II): from individual species to whole genera.</title>
        <authorList>
            <person name="Goeker M."/>
        </authorList>
    </citation>
    <scope>NUCLEOTIDE SEQUENCE [LARGE SCALE GENOMIC DNA]</scope>
    <source>
        <strain evidence="7 8">DSM 3808</strain>
    </source>
</reference>
<dbReference type="GO" id="GO:0005576">
    <property type="term" value="C:extracellular region"/>
    <property type="evidence" value="ECO:0007669"/>
    <property type="project" value="UniProtKB-SubCell"/>
</dbReference>
<feature type="domain" description="Flagellin C-terminal" evidence="6">
    <location>
        <begin position="472"/>
        <end position="557"/>
    </location>
</feature>
<comment type="caution">
    <text evidence="7">The sequence shown here is derived from an EMBL/GenBank/DDBJ whole genome shotgun (WGS) entry which is preliminary data.</text>
</comment>
<dbReference type="RefSeq" id="WP_104438808.1">
    <property type="nucleotide sequence ID" value="NZ_PTJA01000013.1"/>
</dbReference>
<evidence type="ECO:0000313" key="8">
    <source>
        <dbReference type="Proteomes" id="UP000237749"/>
    </source>
</evidence>
<accession>A0A2S6HMK8</accession>
<dbReference type="InterPro" id="IPR042187">
    <property type="entry name" value="Flagellin_C_sub2"/>
</dbReference>
<dbReference type="Pfam" id="PF00669">
    <property type="entry name" value="Flagellin_N"/>
    <property type="match status" value="1"/>
</dbReference>
<proteinExistence type="inferred from homology"/>
<dbReference type="AlphaFoldDB" id="A0A2S6HMK8"/>
<keyword evidence="4" id="KW-0964">Secreted</keyword>
<evidence type="ECO:0000256" key="1">
    <source>
        <dbReference type="ARBA" id="ARBA00005709"/>
    </source>
</evidence>
<dbReference type="InterPro" id="IPR001029">
    <property type="entry name" value="Flagellin_N"/>
</dbReference>
<keyword evidence="7" id="KW-0282">Flagellum</keyword>
<evidence type="ECO:0000256" key="3">
    <source>
        <dbReference type="ARBA" id="ARBA00023143"/>
    </source>
</evidence>
<name>A0A2S6HMK8_9FIRM</name>
<evidence type="ECO:0000313" key="7">
    <source>
        <dbReference type="EMBL" id="PPK78729.1"/>
    </source>
</evidence>
<dbReference type="PANTHER" id="PTHR42792">
    <property type="entry name" value="FLAGELLIN"/>
    <property type="match status" value="1"/>
</dbReference>
<gene>
    <name evidence="7" type="ORF">BXY41_11359</name>
</gene>
<evidence type="ECO:0000259" key="5">
    <source>
        <dbReference type="Pfam" id="PF00669"/>
    </source>
</evidence>
<dbReference type="OrthoDB" id="9777798at2"/>
<dbReference type="EMBL" id="PTJA01000013">
    <property type="protein sequence ID" value="PPK78729.1"/>
    <property type="molecule type" value="Genomic_DNA"/>
</dbReference>
<evidence type="ECO:0000259" key="6">
    <source>
        <dbReference type="Pfam" id="PF00700"/>
    </source>
</evidence>
<evidence type="ECO:0000256" key="4">
    <source>
        <dbReference type="RuleBase" id="RU362073"/>
    </source>
</evidence>
<organism evidence="7 8">
    <name type="scientific">Lacrimispora xylanisolvens</name>
    <dbReference type="NCBI Taxonomy" id="384636"/>
    <lineage>
        <taxon>Bacteria</taxon>
        <taxon>Bacillati</taxon>
        <taxon>Bacillota</taxon>
        <taxon>Clostridia</taxon>
        <taxon>Lachnospirales</taxon>
        <taxon>Lachnospiraceae</taxon>
        <taxon>Lacrimispora</taxon>
    </lineage>
</organism>
<keyword evidence="8" id="KW-1185">Reference proteome</keyword>
<dbReference type="PRINTS" id="PR00207">
    <property type="entry name" value="FLAGELLIN"/>
</dbReference>
<dbReference type="SUPFAM" id="SSF64518">
    <property type="entry name" value="Phase 1 flagellin"/>
    <property type="match status" value="1"/>
</dbReference>
<keyword evidence="7" id="KW-0966">Cell projection</keyword>
<dbReference type="PANTHER" id="PTHR42792:SF2">
    <property type="entry name" value="FLAGELLIN"/>
    <property type="match status" value="1"/>
</dbReference>